<feature type="transmembrane region" description="Helical" evidence="6">
    <location>
        <begin position="413"/>
        <end position="433"/>
    </location>
</feature>
<feature type="transmembrane region" description="Helical" evidence="6">
    <location>
        <begin position="236"/>
        <end position="258"/>
    </location>
</feature>
<feature type="transmembrane region" description="Helical" evidence="6">
    <location>
        <begin position="38"/>
        <end position="62"/>
    </location>
</feature>
<dbReference type="RefSeq" id="WP_184714338.1">
    <property type="nucleotide sequence ID" value="NZ_JACHJP010000002.1"/>
</dbReference>
<feature type="transmembrane region" description="Helical" evidence="6">
    <location>
        <begin position="164"/>
        <end position="185"/>
    </location>
</feature>
<gene>
    <name evidence="7" type="ORF">FHS44_002798</name>
</gene>
<evidence type="ECO:0000256" key="5">
    <source>
        <dbReference type="ARBA" id="ARBA00023136"/>
    </source>
</evidence>
<organism evidence="7 8">
    <name type="scientific">Streptosporangium saharense</name>
    <dbReference type="NCBI Taxonomy" id="1706840"/>
    <lineage>
        <taxon>Bacteria</taxon>
        <taxon>Bacillati</taxon>
        <taxon>Actinomycetota</taxon>
        <taxon>Actinomycetes</taxon>
        <taxon>Streptosporangiales</taxon>
        <taxon>Streptosporangiaceae</taxon>
        <taxon>Streptosporangium</taxon>
    </lineage>
</organism>
<evidence type="ECO:0000313" key="7">
    <source>
        <dbReference type="EMBL" id="MBB4915713.1"/>
    </source>
</evidence>
<dbReference type="SUPFAM" id="SSF103473">
    <property type="entry name" value="MFS general substrate transporter"/>
    <property type="match status" value="1"/>
</dbReference>
<feature type="transmembrane region" description="Helical" evidence="6">
    <location>
        <begin position="197"/>
        <end position="215"/>
    </location>
</feature>
<dbReference type="AlphaFoldDB" id="A0A7W7QLK3"/>
<evidence type="ECO:0000256" key="1">
    <source>
        <dbReference type="ARBA" id="ARBA00004141"/>
    </source>
</evidence>
<comment type="subcellular location">
    <subcellularLocation>
        <location evidence="1">Membrane</location>
        <topology evidence="1">Multi-pass membrane protein</topology>
    </subcellularLocation>
</comment>
<name>A0A7W7QLK3_9ACTN</name>
<dbReference type="GO" id="GO:0016020">
    <property type="term" value="C:membrane"/>
    <property type="evidence" value="ECO:0007669"/>
    <property type="project" value="UniProtKB-SubCell"/>
</dbReference>
<feature type="transmembrane region" description="Helical" evidence="6">
    <location>
        <begin position="104"/>
        <end position="124"/>
    </location>
</feature>
<keyword evidence="5 6" id="KW-0472">Membrane</keyword>
<evidence type="ECO:0000256" key="2">
    <source>
        <dbReference type="ARBA" id="ARBA00008432"/>
    </source>
</evidence>
<proteinExistence type="inferred from homology"/>
<evidence type="ECO:0000256" key="6">
    <source>
        <dbReference type="SAM" id="Phobius"/>
    </source>
</evidence>
<protein>
    <submittedName>
        <fullName evidence="7">NNP family nitrate/nitrite transporter-like MFS transporter</fullName>
    </submittedName>
</protein>
<comment type="similarity">
    <text evidence="2">Belongs to the major facilitator superfamily. Nitrate/nitrite porter (TC 2.A.1.8) family.</text>
</comment>
<comment type="caution">
    <text evidence="7">The sequence shown here is derived from an EMBL/GenBank/DDBJ whole genome shotgun (WGS) entry which is preliminary data.</text>
</comment>
<dbReference type="Proteomes" id="UP000552644">
    <property type="component" value="Unassembled WGS sequence"/>
</dbReference>
<feature type="transmembrane region" description="Helical" evidence="6">
    <location>
        <begin position="301"/>
        <end position="321"/>
    </location>
</feature>
<dbReference type="InterPro" id="IPR011701">
    <property type="entry name" value="MFS"/>
</dbReference>
<feature type="transmembrane region" description="Helical" evidence="6">
    <location>
        <begin position="270"/>
        <end position="289"/>
    </location>
</feature>
<dbReference type="PANTHER" id="PTHR23515">
    <property type="entry name" value="HIGH-AFFINITY NITRATE TRANSPORTER 2.3"/>
    <property type="match status" value="1"/>
</dbReference>
<accession>A0A7W7QLK3</accession>
<dbReference type="GO" id="GO:0015112">
    <property type="term" value="F:nitrate transmembrane transporter activity"/>
    <property type="evidence" value="ECO:0007669"/>
    <property type="project" value="InterPro"/>
</dbReference>
<sequence>MTDRNLRPRRTGRWIDHWEPEDPGFWAATGRRVATRNLVFSIVVEHLGFTVWLLWSAVVVLLPAAGFPFDVDQLFWLVAVPNLVGAALRLPYTFAVSAFGGRNWNVASALLLLVPAGLLAWMVSDPRTPYWMFLVAAATAGLGGGNFASSMANVSYFYPERSKGFALGVNAAGGNLGVAVVQLVVPLVAALGLANAGLVWVVPILAAALCAYLFMDNLAVVRADFASQSRAFRRGHTWIMSFLYIGTFGSFIGYSAAFPLLVRATFPEAAATYSAFLGALVGSLARPFGGWLADRHGGARVTAWSFTTMAAGVVGALAGLGTHSFPLFLGAFMVLFVASGTGNGSTYRMIPAIFTAQAERDVADGVGHEQARLRARREAAAAIGIASAIGAFGGFLIPRGFAVSLARTGSVDVALYLFLAAYGVFLATNWWFYRRRVLARIPSLANALI</sequence>
<dbReference type="InterPro" id="IPR044772">
    <property type="entry name" value="NO3_transporter"/>
</dbReference>
<dbReference type="Gene3D" id="1.20.1250.20">
    <property type="entry name" value="MFS general substrate transporter like domains"/>
    <property type="match status" value="1"/>
</dbReference>
<keyword evidence="4 6" id="KW-1133">Transmembrane helix</keyword>
<dbReference type="InterPro" id="IPR036259">
    <property type="entry name" value="MFS_trans_sf"/>
</dbReference>
<feature type="transmembrane region" description="Helical" evidence="6">
    <location>
        <begin position="130"/>
        <end position="152"/>
    </location>
</feature>
<dbReference type="EMBL" id="JACHJP010000002">
    <property type="protein sequence ID" value="MBB4915713.1"/>
    <property type="molecule type" value="Genomic_DNA"/>
</dbReference>
<evidence type="ECO:0000256" key="4">
    <source>
        <dbReference type="ARBA" id="ARBA00022989"/>
    </source>
</evidence>
<reference evidence="7 8" key="1">
    <citation type="submission" date="2020-08" db="EMBL/GenBank/DDBJ databases">
        <title>Genomic Encyclopedia of Type Strains, Phase III (KMG-III): the genomes of soil and plant-associated and newly described type strains.</title>
        <authorList>
            <person name="Whitman W."/>
        </authorList>
    </citation>
    <scope>NUCLEOTIDE SEQUENCE [LARGE SCALE GENOMIC DNA]</scope>
    <source>
        <strain evidence="7 8">CECT 8840</strain>
    </source>
</reference>
<feature type="transmembrane region" description="Helical" evidence="6">
    <location>
        <begin position="379"/>
        <end position="401"/>
    </location>
</feature>
<dbReference type="Pfam" id="PF07690">
    <property type="entry name" value="MFS_1"/>
    <property type="match status" value="1"/>
</dbReference>
<feature type="transmembrane region" description="Helical" evidence="6">
    <location>
        <begin position="327"/>
        <end position="350"/>
    </location>
</feature>
<keyword evidence="3 6" id="KW-0812">Transmembrane</keyword>
<feature type="transmembrane region" description="Helical" evidence="6">
    <location>
        <begin position="74"/>
        <end position="92"/>
    </location>
</feature>
<keyword evidence="8" id="KW-1185">Reference proteome</keyword>
<evidence type="ECO:0000313" key="8">
    <source>
        <dbReference type="Proteomes" id="UP000552644"/>
    </source>
</evidence>
<evidence type="ECO:0000256" key="3">
    <source>
        <dbReference type="ARBA" id="ARBA00022692"/>
    </source>
</evidence>